<dbReference type="CDD" id="cd00077">
    <property type="entry name" value="HDc"/>
    <property type="match status" value="1"/>
</dbReference>
<dbReference type="Proteomes" id="UP000020077">
    <property type="component" value="Unassembled WGS sequence"/>
</dbReference>
<dbReference type="EMBL" id="JDVG02000473">
    <property type="protein sequence ID" value="KFB71889.1"/>
    <property type="molecule type" value="Genomic_DNA"/>
</dbReference>
<keyword evidence="4" id="KW-0378">Hydrolase</keyword>
<dbReference type="EC" id="3.1.4.52" evidence="4"/>
<dbReference type="GO" id="GO:0071111">
    <property type="term" value="F:cyclic-guanylate-specific phosphodiesterase activity"/>
    <property type="evidence" value="ECO:0007669"/>
    <property type="project" value="UniProtKB-EC"/>
</dbReference>
<gene>
    <name evidence="4" type="primary">rpfG_2</name>
    <name evidence="4" type="ORF">AW09_002959</name>
</gene>
<evidence type="ECO:0000313" key="4">
    <source>
        <dbReference type="EMBL" id="KFB71889.1"/>
    </source>
</evidence>
<accession>A0A080M467</accession>
<dbReference type="PANTHER" id="PTHR45228:SF5">
    <property type="entry name" value="CYCLIC DI-GMP PHOSPHODIESTERASE VC_1348-RELATED"/>
    <property type="match status" value="1"/>
</dbReference>
<name>A0A080M467_9PROT</name>
<dbReference type="InterPro" id="IPR011006">
    <property type="entry name" value="CheY-like_superfamily"/>
</dbReference>
<dbReference type="Gene3D" id="3.40.50.2300">
    <property type="match status" value="1"/>
</dbReference>
<dbReference type="Gene3D" id="1.10.3210.10">
    <property type="entry name" value="Hypothetical protein af1432"/>
    <property type="match status" value="1"/>
</dbReference>
<dbReference type="Pfam" id="PF13487">
    <property type="entry name" value="HD_5"/>
    <property type="match status" value="1"/>
</dbReference>
<evidence type="ECO:0000259" key="2">
    <source>
        <dbReference type="PROSITE" id="PS50110"/>
    </source>
</evidence>
<dbReference type="InterPro" id="IPR037522">
    <property type="entry name" value="HD_GYP_dom"/>
</dbReference>
<organism evidence="4 5">
    <name type="scientific">Candidatus Accumulibacter phosphatis</name>
    <dbReference type="NCBI Taxonomy" id="327160"/>
    <lineage>
        <taxon>Bacteria</taxon>
        <taxon>Pseudomonadati</taxon>
        <taxon>Pseudomonadota</taxon>
        <taxon>Betaproteobacteria</taxon>
        <taxon>Candidatus Accumulibacter</taxon>
    </lineage>
</organism>
<protein>
    <submittedName>
        <fullName evidence="4">Cyclic di-GMP phosphodiesterase response regulator RpfG</fullName>
        <ecNumber evidence="4">3.1.4.52</ecNumber>
    </submittedName>
</protein>
<dbReference type="InterPro" id="IPR003607">
    <property type="entry name" value="HD/PDEase_dom"/>
</dbReference>
<dbReference type="SMART" id="SM00471">
    <property type="entry name" value="HDc"/>
    <property type="match status" value="1"/>
</dbReference>
<proteinExistence type="predicted"/>
<dbReference type="SUPFAM" id="SSF109604">
    <property type="entry name" value="HD-domain/PDEase-like"/>
    <property type="match status" value="1"/>
</dbReference>
<evidence type="ECO:0000313" key="5">
    <source>
        <dbReference type="Proteomes" id="UP000020077"/>
    </source>
</evidence>
<sequence length="389" mass="43315">MASILIVDDVPETLALLCGLLSPIHQVRAVTSGRRALQAAAEQPQPDLILLDVMMPEMDGYEVIRRLLSNPATVDIPVIFVSALEQADEEEHGLALGAVDYITKPIRPAIVIARVKAHLDLKAARDLLQDRNRCLEGEITRRMADNLLIQDTSIRALARLAEIRDPETGNHLRRTQGYVRTLAMELCSHPRFADFLTPRRIEVLIKSAPLHDIGKVGIKDHILRKRGKLTPDEWAIMKTHSQLGYQALEQAEQGAEYPIEFLSMAKEIAHYHHEKWDGSGYPEGLTGDAIPVSARIMALADVFDALITQRVYKRAFSLEKALLIIHEGRATHFDPDVVNAFFARQEEFIHIAARHADGETDVLSQAAIAIPGVESSPWSNQARSQENIA</sequence>
<dbReference type="PANTHER" id="PTHR45228">
    <property type="entry name" value="CYCLIC DI-GMP PHOSPHODIESTERASE TM_0186-RELATED"/>
    <property type="match status" value="1"/>
</dbReference>
<feature type="domain" description="Response regulatory" evidence="2">
    <location>
        <begin position="3"/>
        <end position="119"/>
    </location>
</feature>
<comment type="caution">
    <text evidence="4">The sequence shown here is derived from an EMBL/GenBank/DDBJ whole genome shotgun (WGS) entry which is preliminary data.</text>
</comment>
<dbReference type="PROSITE" id="PS51832">
    <property type="entry name" value="HD_GYP"/>
    <property type="match status" value="1"/>
</dbReference>
<dbReference type="Pfam" id="PF00072">
    <property type="entry name" value="Response_reg"/>
    <property type="match status" value="1"/>
</dbReference>
<dbReference type="InterPro" id="IPR052020">
    <property type="entry name" value="Cyclic_di-GMP/3'3'-cGAMP_PDE"/>
</dbReference>
<dbReference type="InterPro" id="IPR001789">
    <property type="entry name" value="Sig_transdc_resp-reg_receiver"/>
</dbReference>
<dbReference type="PROSITE" id="PS50110">
    <property type="entry name" value="RESPONSE_REGULATORY"/>
    <property type="match status" value="1"/>
</dbReference>
<feature type="domain" description="HD-GYP" evidence="3">
    <location>
        <begin position="146"/>
        <end position="357"/>
    </location>
</feature>
<reference evidence="4 5" key="1">
    <citation type="submission" date="2014-02" db="EMBL/GenBank/DDBJ databases">
        <title>Expanding our view of genomic diversity in Candidatus Accumulibacter clades.</title>
        <authorList>
            <person name="Skennerton C.T."/>
            <person name="Barr J.J."/>
            <person name="Slater F.R."/>
            <person name="Bond P.L."/>
            <person name="Tyson G.W."/>
        </authorList>
    </citation>
    <scope>NUCLEOTIDE SEQUENCE [LARGE SCALE GENOMIC DNA]</scope>
    <source>
        <strain evidence="5">BA-91</strain>
    </source>
</reference>
<dbReference type="AlphaFoldDB" id="A0A080M467"/>
<dbReference type="SMART" id="SM00448">
    <property type="entry name" value="REC"/>
    <property type="match status" value="1"/>
</dbReference>
<dbReference type="SUPFAM" id="SSF52172">
    <property type="entry name" value="CheY-like"/>
    <property type="match status" value="1"/>
</dbReference>
<keyword evidence="1" id="KW-0597">Phosphoprotein</keyword>
<feature type="modified residue" description="4-aspartylphosphate" evidence="1">
    <location>
        <position position="52"/>
    </location>
</feature>
<dbReference type="GO" id="GO:0000160">
    <property type="term" value="P:phosphorelay signal transduction system"/>
    <property type="evidence" value="ECO:0007669"/>
    <property type="project" value="InterPro"/>
</dbReference>
<evidence type="ECO:0000259" key="3">
    <source>
        <dbReference type="PROSITE" id="PS51832"/>
    </source>
</evidence>
<evidence type="ECO:0000256" key="1">
    <source>
        <dbReference type="PROSITE-ProRule" id="PRU00169"/>
    </source>
</evidence>